<dbReference type="InterPro" id="IPR011009">
    <property type="entry name" value="Kinase-like_dom_sf"/>
</dbReference>
<feature type="compositionally biased region" description="Basic and acidic residues" evidence="2">
    <location>
        <begin position="950"/>
        <end position="979"/>
    </location>
</feature>
<evidence type="ECO:0000256" key="2">
    <source>
        <dbReference type="SAM" id="MobiDB-lite"/>
    </source>
</evidence>
<dbReference type="GO" id="GO:0004672">
    <property type="term" value="F:protein kinase activity"/>
    <property type="evidence" value="ECO:0007669"/>
    <property type="project" value="InterPro"/>
</dbReference>
<dbReference type="InParanoid" id="A0A5K4ETM7"/>
<dbReference type="InterPro" id="IPR051177">
    <property type="entry name" value="CIK-Related_Protein"/>
</dbReference>
<feature type="compositionally biased region" description="Polar residues" evidence="2">
    <location>
        <begin position="980"/>
        <end position="991"/>
    </location>
</feature>
<reference evidence="5" key="2">
    <citation type="submission" date="2019-11" db="UniProtKB">
        <authorList>
            <consortium name="WormBaseParasite"/>
        </authorList>
    </citation>
    <scope>IDENTIFICATION</scope>
    <source>
        <strain evidence="5">Puerto Rican</strain>
    </source>
</reference>
<dbReference type="InterPro" id="IPR016024">
    <property type="entry name" value="ARM-type_fold"/>
</dbReference>
<dbReference type="Gene3D" id="3.30.200.20">
    <property type="entry name" value="Phosphorylase Kinase, domain 1"/>
    <property type="match status" value="1"/>
</dbReference>
<dbReference type="PROSITE" id="PS50011">
    <property type="entry name" value="PROTEIN_KINASE_DOM"/>
    <property type="match status" value="1"/>
</dbReference>
<keyword evidence="4" id="KW-1185">Reference proteome</keyword>
<evidence type="ECO:0000259" key="3">
    <source>
        <dbReference type="PROSITE" id="PS50011"/>
    </source>
</evidence>
<dbReference type="WBParaSite" id="Smp_156890.2">
    <property type="protein sequence ID" value="Smp_156890.2"/>
    <property type="gene ID" value="Smp_156890"/>
</dbReference>
<organism evidence="4 5">
    <name type="scientific">Schistosoma mansoni</name>
    <name type="common">Blood fluke</name>
    <dbReference type="NCBI Taxonomy" id="6183"/>
    <lineage>
        <taxon>Eukaryota</taxon>
        <taxon>Metazoa</taxon>
        <taxon>Spiralia</taxon>
        <taxon>Lophotrochozoa</taxon>
        <taxon>Platyhelminthes</taxon>
        <taxon>Trematoda</taxon>
        <taxon>Digenea</taxon>
        <taxon>Strigeidida</taxon>
        <taxon>Schistosomatoidea</taxon>
        <taxon>Schistosomatidae</taxon>
        <taxon>Schistosoma</taxon>
    </lineage>
</organism>
<dbReference type="InterPro" id="IPR011989">
    <property type="entry name" value="ARM-like"/>
</dbReference>
<dbReference type="SUPFAM" id="SSF56112">
    <property type="entry name" value="Protein kinase-like (PK-like)"/>
    <property type="match status" value="1"/>
</dbReference>
<evidence type="ECO:0000313" key="5">
    <source>
        <dbReference type="WBParaSite" id="Smp_156890.2"/>
    </source>
</evidence>
<dbReference type="SUPFAM" id="SSF48371">
    <property type="entry name" value="ARM repeat"/>
    <property type="match status" value="1"/>
</dbReference>
<dbReference type="AlphaFoldDB" id="A0A5K4ETM7"/>
<dbReference type="GO" id="GO:0005524">
    <property type="term" value="F:ATP binding"/>
    <property type="evidence" value="ECO:0007669"/>
    <property type="project" value="InterPro"/>
</dbReference>
<dbReference type="ExpressionAtlas" id="A0A5K4ETM7">
    <property type="expression patterns" value="baseline"/>
</dbReference>
<proteinExistence type="inferred from homology"/>
<feature type="domain" description="Protein kinase" evidence="3">
    <location>
        <begin position="55"/>
        <end position="471"/>
    </location>
</feature>
<dbReference type="PANTHER" id="PTHR12984:SF16">
    <property type="entry name" value="BLACK MATCH, ISOFORM H"/>
    <property type="match status" value="1"/>
</dbReference>
<dbReference type="Proteomes" id="UP000008854">
    <property type="component" value="Unassembled WGS sequence"/>
</dbReference>
<dbReference type="SMART" id="SM00220">
    <property type="entry name" value="S_TKc"/>
    <property type="match status" value="1"/>
</dbReference>
<dbReference type="Gene3D" id="1.25.10.10">
    <property type="entry name" value="Leucine-rich Repeat Variant"/>
    <property type="match status" value="1"/>
</dbReference>
<protein>
    <submittedName>
        <fullName evidence="5">Protein kinase</fullName>
    </submittedName>
</protein>
<evidence type="ECO:0000313" key="4">
    <source>
        <dbReference type="Proteomes" id="UP000008854"/>
    </source>
</evidence>
<dbReference type="InterPro" id="IPR000719">
    <property type="entry name" value="Prot_kinase_dom"/>
</dbReference>
<sequence length="1077" mass="123794">MNASHVNNTTTNNNNHITNTNYTTNHNNNISNIKNNKNISIDFPTNPITKYFIINKQIASCGPELIWKVYDAVRRQDQLPCSVFLFDKSIADKLHKPRRRDIVTSVLKRDVRLLTQLHHPNMLHILHPIEETSETLSFASERIFSSLANILGNHTRLQQFIIENLKTFRFTDMDRKLGIYQLTELLRFLHTGQSLFHNNVSPSSILITHQNQWRLGSAAFIESTCLEKHDISQYELGPSPWTRKWPKMAQPDCHYSAPECLNLINNNNNNISNHFTSYRNKPTTDLYHSTNKNDPDHTIDPITSTMKSNDKPGPWSDMFSLGLIICALYTNNSPAEGSIQWLQNIKKRDYDNDTYSNTDVLYVNCKENIIQETNNNVQYNIHSIYVHIILGDFIFEYRLIMRIYNVVIRFTVQRLNKWEFAHFLFMFKIPEAFRLSVCRMPLELVEPVEKLLSRNPQKRPSSQLFALLKFFNDPTMLLLDGIINFQVKSDEDRTRALQILQNNAENLSKPILYGRIMPTLIQLHRELETRQFNKQINDYNTTMLTSHFNISQLSNEEICINLDSLLISGLAHLIEVCSSIDYTDYIEKDLINIFEKSSNLKTKICLVRHTRSFLRQVPDNVIDQYILPLMKQCLVSNNITAQIVALNNLELLVGYISVTDLEIIVLQKIKQAFQYNNQQLQLASLHCLVTILTRLSDATIVNDVIPFLLNVSNELKLNINNNKPTDKYVQDFNIDTVDDKAYDEHDQTQSNRVEQPISELCNAWKQLLYTKSYLLEPQLIVTEIFPGLLPHVVDKKVSITEFRILMSTLYALLDQLDIPNAENDDLNDSKTQYRTVPALTVNPPSVGSGQISKRSSNCENLEDTRMGAKKSITRTTASFVPMLHPNQIKELENSPNITRRASAHVICPLPPQNSDLRFDKPTSDINLSDKKNYTSFLGLQLPSVSKLRRHSCDAQRQEKNTSSHMQVDKMNDNLSRRSSDQSLQDNDRTNWYTIPKSRGLLNSEEKNLLTAQVCEGPFIRTSNIQTKLNWNSSQVNEPVKQITSNNKLGNELSVGPRTSRRSSLIAIGDSVINLLTK</sequence>
<evidence type="ECO:0000256" key="1">
    <source>
        <dbReference type="ARBA" id="ARBA00038349"/>
    </source>
</evidence>
<feature type="region of interest" description="Disordered" evidence="2">
    <location>
        <begin position="287"/>
        <end position="311"/>
    </location>
</feature>
<reference evidence="4" key="1">
    <citation type="journal article" date="2012" name="PLoS Negl. Trop. Dis.">
        <title>A systematically improved high quality genome and transcriptome of the human blood fluke Schistosoma mansoni.</title>
        <authorList>
            <person name="Protasio A.V."/>
            <person name="Tsai I.J."/>
            <person name="Babbage A."/>
            <person name="Nichol S."/>
            <person name="Hunt M."/>
            <person name="Aslett M.A."/>
            <person name="De Silva N."/>
            <person name="Velarde G.S."/>
            <person name="Anderson T.J."/>
            <person name="Clark R.C."/>
            <person name="Davidson C."/>
            <person name="Dillon G.P."/>
            <person name="Holroyd N.E."/>
            <person name="LoVerde P.T."/>
            <person name="Lloyd C."/>
            <person name="McQuillan J."/>
            <person name="Oliveira G."/>
            <person name="Otto T.D."/>
            <person name="Parker-Manuel S.J."/>
            <person name="Quail M.A."/>
            <person name="Wilson R.A."/>
            <person name="Zerlotini A."/>
            <person name="Dunne D.W."/>
            <person name="Berriman M."/>
        </authorList>
    </citation>
    <scope>NUCLEOTIDE SEQUENCE [LARGE SCALE GENOMIC DNA]</scope>
    <source>
        <strain evidence="4">Puerto Rican</strain>
    </source>
</reference>
<comment type="similarity">
    <text evidence="1">Belongs to the protein kinase superfamily.</text>
</comment>
<accession>A0A5K4ETM7</accession>
<name>A0A5K4ETM7_SCHMA</name>
<dbReference type="Gene3D" id="1.10.510.10">
    <property type="entry name" value="Transferase(Phosphotransferase) domain 1"/>
    <property type="match status" value="1"/>
</dbReference>
<dbReference type="PANTHER" id="PTHR12984">
    <property type="entry name" value="SCY1-RELATED S/T PROTEIN KINASE-LIKE"/>
    <property type="match status" value="1"/>
</dbReference>
<feature type="region of interest" description="Disordered" evidence="2">
    <location>
        <begin position="948"/>
        <end position="991"/>
    </location>
</feature>